<dbReference type="Gene3D" id="3.90.420.10">
    <property type="entry name" value="Oxidoreductase, molybdopterin-binding domain"/>
    <property type="match status" value="1"/>
</dbReference>
<dbReference type="PROSITE" id="PS51257">
    <property type="entry name" value="PROKAR_LIPOPROTEIN"/>
    <property type="match status" value="1"/>
</dbReference>
<dbReference type="SUPFAM" id="SSF56524">
    <property type="entry name" value="Oxidoreductase molybdopterin-binding domain"/>
    <property type="match status" value="1"/>
</dbReference>
<dbReference type="InterPro" id="IPR036374">
    <property type="entry name" value="OxRdtase_Mopterin-bd_sf"/>
</dbReference>
<dbReference type="EMBL" id="BAABJO010000051">
    <property type="protein sequence ID" value="GAA5141129.1"/>
    <property type="molecule type" value="Genomic_DNA"/>
</dbReference>
<feature type="signal peptide" evidence="1">
    <location>
        <begin position="1"/>
        <end position="30"/>
    </location>
</feature>
<protein>
    <recommendedName>
        <fullName evidence="4">Molybdopterin-dependent oxidoreductase-like protein</fullName>
    </recommendedName>
</protein>
<evidence type="ECO:0000256" key="1">
    <source>
        <dbReference type="SAM" id="SignalP"/>
    </source>
</evidence>
<evidence type="ECO:0008006" key="4">
    <source>
        <dbReference type="Google" id="ProtNLM"/>
    </source>
</evidence>
<dbReference type="Proteomes" id="UP001500804">
    <property type="component" value="Unassembled WGS sequence"/>
</dbReference>
<gene>
    <name evidence="2" type="ORF">GCM10023320_79700</name>
</gene>
<accession>A0ABP9P5E5</accession>
<keyword evidence="1" id="KW-0732">Signal</keyword>
<feature type="chain" id="PRO_5046887363" description="Molybdopterin-dependent oxidoreductase-like protein" evidence="1">
    <location>
        <begin position="31"/>
        <end position="197"/>
    </location>
</feature>
<proteinExistence type="predicted"/>
<comment type="caution">
    <text evidence="2">The sequence shown here is derived from an EMBL/GenBank/DDBJ whole genome shotgun (WGS) entry which is preliminary data.</text>
</comment>
<keyword evidence="3" id="KW-1185">Reference proteome</keyword>
<reference evidence="3" key="1">
    <citation type="journal article" date="2019" name="Int. J. Syst. Evol. Microbiol.">
        <title>The Global Catalogue of Microorganisms (GCM) 10K type strain sequencing project: providing services to taxonomists for standard genome sequencing and annotation.</title>
        <authorList>
            <consortium name="The Broad Institute Genomics Platform"/>
            <consortium name="The Broad Institute Genome Sequencing Center for Infectious Disease"/>
            <person name="Wu L."/>
            <person name="Ma J."/>
        </authorList>
    </citation>
    <scope>NUCLEOTIDE SEQUENCE [LARGE SCALE GENOMIC DNA]</scope>
    <source>
        <strain evidence="3">JCM 18302</strain>
    </source>
</reference>
<evidence type="ECO:0000313" key="3">
    <source>
        <dbReference type="Proteomes" id="UP001500804"/>
    </source>
</evidence>
<organism evidence="2 3">
    <name type="scientific">Pseudonocardia adelaidensis</name>
    <dbReference type="NCBI Taxonomy" id="648754"/>
    <lineage>
        <taxon>Bacteria</taxon>
        <taxon>Bacillati</taxon>
        <taxon>Actinomycetota</taxon>
        <taxon>Actinomycetes</taxon>
        <taxon>Pseudonocardiales</taxon>
        <taxon>Pseudonocardiaceae</taxon>
        <taxon>Pseudonocardia</taxon>
    </lineage>
</organism>
<name>A0ABP9P5E5_9PSEU</name>
<sequence length="197" mass="19995">MRVRLKVLAAGMLTVSLAGCGVGASGSASAPLEITAQTATAVAASSPPAQGQPAAGVVRLTGDLRDPRDLHVGELATLPQQTVSVQFGSGSGPQSHIEQGVLLSDLLPVEALATTDSKHDELTFGVLVTGSDGHAALVSYGEISPDFGNRGILLATSEDGAALERPRLVVPGDVKGARYVSEVIELRVVRTAGGPPE</sequence>
<dbReference type="RefSeq" id="WP_345612869.1">
    <property type="nucleotide sequence ID" value="NZ_BAABJO010000051.1"/>
</dbReference>
<evidence type="ECO:0000313" key="2">
    <source>
        <dbReference type="EMBL" id="GAA5141129.1"/>
    </source>
</evidence>